<name>A0AAN6JVN1_9PEZI</name>
<feature type="region of interest" description="Disordered" evidence="1">
    <location>
        <begin position="1"/>
        <end position="50"/>
    </location>
</feature>
<reference evidence="2" key="1">
    <citation type="submission" date="2023-06" db="EMBL/GenBank/DDBJ databases">
        <title>Black Yeasts Isolated from many extreme environments.</title>
        <authorList>
            <person name="Coleine C."/>
            <person name="Stajich J.E."/>
            <person name="Selbmann L."/>
        </authorList>
    </citation>
    <scope>NUCLEOTIDE SEQUENCE</scope>
    <source>
        <strain evidence="2">CCFEE 5200</strain>
    </source>
</reference>
<feature type="non-terminal residue" evidence="2">
    <location>
        <position position="127"/>
    </location>
</feature>
<dbReference type="EMBL" id="JAUJLE010001137">
    <property type="protein sequence ID" value="KAK0949488.1"/>
    <property type="molecule type" value="Genomic_DNA"/>
</dbReference>
<evidence type="ECO:0000256" key="1">
    <source>
        <dbReference type="SAM" id="MobiDB-lite"/>
    </source>
</evidence>
<evidence type="ECO:0000313" key="2">
    <source>
        <dbReference type="EMBL" id="KAK0949488.1"/>
    </source>
</evidence>
<feature type="compositionally biased region" description="Polar residues" evidence="1">
    <location>
        <begin position="28"/>
        <end position="48"/>
    </location>
</feature>
<feature type="region of interest" description="Disordered" evidence="1">
    <location>
        <begin position="108"/>
        <end position="127"/>
    </location>
</feature>
<protein>
    <submittedName>
        <fullName evidence="2">Calcium-binding protein NCS-1</fullName>
    </submittedName>
</protein>
<feature type="compositionally biased region" description="Basic and acidic residues" evidence="1">
    <location>
        <begin position="1"/>
        <end position="14"/>
    </location>
</feature>
<organism evidence="2 3">
    <name type="scientific">Friedmanniomyces endolithicus</name>
    <dbReference type="NCBI Taxonomy" id="329885"/>
    <lineage>
        <taxon>Eukaryota</taxon>
        <taxon>Fungi</taxon>
        <taxon>Dikarya</taxon>
        <taxon>Ascomycota</taxon>
        <taxon>Pezizomycotina</taxon>
        <taxon>Dothideomycetes</taxon>
        <taxon>Dothideomycetidae</taxon>
        <taxon>Mycosphaerellales</taxon>
        <taxon>Teratosphaeriaceae</taxon>
        <taxon>Friedmanniomyces</taxon>
    </lineage>
</organism>
<accession>A0AAN6JVN1</accession>
<keyword evidence="3" id="KW-1185">Reference proteome</keyword>
<sequence length="127" mass="14182">MDTQEDGRKVHDIYPDPVIQDGTDGDQSRSNEPASQNHEHQNPFSGSINLARARPLRIPRVASESYPAFHRKQASALKIAITGLEQEIRSSTGISYFSLVENKLTLHREGSQSKLSQQELQDLLKAT</sequence>
<dbReference type="AlphaFoldDB" id="A0AAN6JVN1"/>
<evidence type="ECO:0000313" key="3">
    <source>
        <dbReference type="Proteomes" id="UP001175353"/>
    </source>
</evidence>
<dbReference type="Proteomes" id="UP001175353">
    <property type="component" value="Unassembled WGS sequence"/>
</dbReference>
<proteinExistence type="predicted"/>
<gene>
    <name evidence="2" type="primary">ncs1_4</name>
    <name evidence="2" type="ORF">LTR91_026420</name>
</gene>
<comment type="caution">
    <text evidence="2">The sequence shown here is derived from an EMBL/GenBank/DDBJ whole genome shotgun (WGS) entry which is preliminary data.</text>
</comment>